<dbReference type="InterPro" id="IPR018511">
    <property type="entry name" value="Hemolysin-typ_Ca-bd_CS"/>
</dbReference>
<gene>
    <name evidence="4" type="ORF">PhaeoP88_01815</name>
</gene>
<dbReference type="Pfam" id="PF00353">
    <property type="entry name" value="HemolysinCabind"/>
    <property type="match status" value="6"/>
</dbReference>
<dbReference type="PROSITE" id="PS00330">
    <property type="entry name" value="HEMOLYSIN_CALCIUM"/>
    <property type="match status" value="6"/>
</dbReference>
<proteinExistence type="predicted"/>
<dbReference type="PRINTS" id="PR00313">
    <property type="entry name" value="CABNDNGRPT"/>
</dbReference>
<dbReference type="PANTHER" id="PTHR38340:SF1">
    <property type="entry name" value="S-LAYER PROTEIN"/>
    <property type="match status" value="1"/>
</dbReference>
<name>A0A2I7K9A8_9RHOB</name>
<dbReference type="GO" id="GO:0005576">
    <property type="term" value="C:extracellular region"/>
    <property type="evidence" value="ECO:0007669"/>
    <property type="project" value="UniProtKB-SubCell"/>
</dbReference>
<evidence type="ECO:0000313" key="4">
    <source>
        <dbReference type="EMBL" id="AUQ99186.1"/>
    </source>
</evidence>
<evidence type="ECO:0000256" key="3">
    <source>
        <dbReference type="SAM" id="MobiDB-lite"/>
    </source>
</evidence>
<dbReference type="AlphaFoldDB" id="A0A2I7K9A8"/>
<dbReference type="GO" id="GO:0005509">
    <property type="term" value="F:calcium ion binding"/>
    <property type="evidence" value="ECO:0007669"/>
    <property type="project" value="InterPro"/>
</dbReference>
<protein>
    <submittedName>
        <fullName evidence="4">Hemolysin-type calcium-binding repeat-containing protein</fullName>
    </submittedName>
</protein>
<keyword evidence="2" id="KW-0964">Secreted</keyword>
<evidence type="ECO:0000313" key="5">
    <source>
        <dbReference type="Proteomes" id="UP000236447"/>
    </source>
</evidence>
<dbReference type="InterPro" id="IPR050557">
    <property type="entry name" value="RTX_toxin/Mannuronan_C5-epim"/>
</dbReference>
<feature type="compositionally biased region" description="Basic and acidic residues" evidence="3">
    <location>
        <begin position="343"/>
        <end position="355"/>
    </location>
</feature>
<dbReference type="Proteomes" id="UP000236447">
    <property type="component" value="Chromosome"/>
</dbReference>
<sequence>MAELLVTAASNVAPPFDFSDFDFTKVAVLSATDTQIAVQYGAFVMVFQGSFSFDESGNLSPDSPLNGFGLFYDQSLIMSVSGFTLPSQMIADGDLYALLAVALSGDDIITSAWNGGERITGFAGNDTIRAGDGDDTIFGGAGQDELVLGDGVHTYSFAFDDSAGALLTTTKGRDMLFDVETVRLANQTLHIQEGSATDEALLSTNVDDTNRSDMIHGRGGNDTITGGAGKDFLLGGAGEDRLSGGKNDDFLDGGLDDDHLSGNAGDDNLRGSLGNDTLIGGAGNDTLRGDNDVGPDDNADDLLIGGSGHDSLDGNAGNDTLKAGNGADTLQGGAGDDMLNGGRGRDLITGDDGRDTLAGGRANDTLTGGADNDRLSGGAGHDVMRGDAGNDLLIGGRGHDTLFGSDGADRLIGQSGHDRLTGGSGGDSFVFARGSGRDTITDFQLGEDLIQITRGADRIDHLGFAQLGADVRITFANVSILVEDVTVDQLINTDNFLF</sequence>
<reference evidence="4 5" key="1">
    <citation type="journal article" date="2017" name="Front. Microbiol.">
        <title>Phaeobacter piscinae sp. nov., a species of the Roseobacter group and potential aquaculture probiont.</title>
        <authorList>
            <person name="Sonnenschein E.C."/>
            <person name="Phippen C.B.W."/>
            <person name="Nielsen K.F."/>
            <person name="Mateiu R.V."/>
            <person name="Melchiorsen J."/>
            <person name="Gram L."/>
            <person name="Overmann J."/>
            <person name="Freese H.M."/>
        </authorList>
    </citation>
    <scope>NUCLEOTIDE SEQUENCE [LARGE SCALE GENOMIC DNA]</scope>
    <source>
        <strain evidence="4 5">P88</strain>
    </source>
</reference>
<comment type="subcellular location">
    <subcellularLocation>
        <location evidence="1">Secreted</location>
    </subcellularLocation>
</comment>
<reference evidence="4 5" key="2">
    <citation type="journal article" date="2017" name="Genome Biol. Evol.">
        <title>Trajectories and Drivers of Genome Evolution in Surface-Associated Marine Phaeobacter.</title>
        <authorList>
            <person name="Freese H.M."/>
            <person name="Sikorski J."/>
            <person name="Bunk B."/>
            <person name="Scheuner C."/>
            <person name="Meier-Kolthoff J.P."/>
            <person name="Sproer C."/>
            <person name="Gram L."/>
            <person name="Overmann J."/>
        </authorList>
    </citation>
    <scope>NUCLEOTIDE SEQUENCE [LARGE SCALE GENOMIC DNA]</scope>
    <source>
        <strain evidence="4 5">P88</strain>
    </source>
</reference>
<dbReference type="RefSeq" id="WP_102883513.1">
    <property type="nucleotide sequence ID" value="NZ_CP010725.1"/>
</dbReference>
<dbReference type="InterPro" id="IPR011049">
    <property type="entry name" value="Serralysin-like_metalloprot_C"/>
</dbReference>
<dbReference type="InterPro" id="IPR001343">
    <property type="entry name" value="Hemolysn_Ca-bd"/>
</dbReference>
<feature type="region of interest" description="Disordered" evidence="3">
    <location>
        <begin position="286"/>
        <end position="382"/>
    </location>
</feature>
<organism evidence="4 5">
    <name type="scientific">Phaeobacter inhibens</name>
    <dbReference type="NCBI Taxonomy" id="221822"/>
    <lineage>
        <taxon>Bacteria</taxon>
        <taxon>Pseudomonadati</taxon>
        <taxon>Pseudomonadota</taxon>
        <taxon>Alphaproteobacteria</taxon>
        <taxon>Rhodobacterales</taxon>
        <taxon>Roseobacteraceae</taxon>
        <taxon>Phaeobacter</taxon>
    </lineage>
</organism>
<dbReference type="SUPFAM" id="SSF51120">
    <property type="entry name" value="beta-Roll"/>
    <property type="match status" value="3"/>
</dbReference>
<evidence type="ECO:0000256" key="1">
    <source>
        <dbReference type="ARBA" id="ARBA00004613"/>
    </source>
</evidence>
<dbReference type="Gene3D" id="2.150.10.10">
    <property type="entry name" value="Serralysin-like metalloprotease, C-terminal"/>
    <property type="match status" value="5"/>
</dbReference>
<dbReference type="PANTHER" id="PTHR38340">
    <property type="entry name" value="S-LAYER PROTEIN"/>
    <property type="match status" value="1"/>
</dbReference>
<dbReference type="EMBL" id="CP010725">
    <property type="protein sequence ID" value="AUQ99186.1"/>
    <property type="molecule type" value="Genomic_DNA"/>
</dbReference>
<evidence type="ECO:0000256" key="2">
    <source>
        <dbReference type="ARBA" id="ARBA00022525"/>
    </source>
</evidence>
<accession>A0A2I7K9A8</accession>